<dbReference type="EMBL" id="FN595227">
    <property type="protein sequence ID" value="CBI19759.3"/>
    <property type="molecule type" value="Genomic_DNA"/>
</dbReference>
<protein>
    <submittedName>
        <fullName evidence="1">Uncharacterized protein</fullName>
    </submittedName>
</protein>
<dbReference type="PaxDb" id="29760-VIT_18s0001g13140.t01"/>
<name>E0CQJ0_VITVI</name>
<dbReference type="Proteomes" id="UP000009183">
    <property type="component" value="Chromosome 18"/>
</dbReference>
<dbReference type="InParanoid" id="E0CQJ0"/>
<organism evidence="1 2">
    <name type="scientific">Vitis vinifera</name>
    <name type="common">Grape</name>
    <dbReference type="NCBI Taxonomy" id="29760"/>
    <lineage>
        <taxon>Eukaryota</taxon>
        <taxon>Viridiplantae</taxon>
        <taxon>Streptophyta</taxon>
        <taxon>Embryophyta</taxon>
        <taxon>Tracheophyta</taxon>
        <taxon>Spermatophyta</taxon>
        <taxon>Magnoliopsida</taxon>
        <taxon>eudicotyledons</taxon>
        <taxon>Gunneridae</taxon>
        <taxon>Pentapetalae</taxon>
        <taxon>rosids</taxon>
        <taxon>Vitales</taxon>
        <taxon>Vitaceae</taxon>
        <taxon>Viteae</taxon>
        <taxon>Vitis</taxon>
    </lineage>
</organism>
<reference evidence="2" key="1">
    <citation type="journal article" date="2007" name="Nature">
        <title>The grapevine genome sequence suggests ancestral hexaploidization in major angiosperm phyla.</title>
        <authorList>
            <consortium name="The French-Italian Public Consortium for Grapevine Genome Characterization."/>
            <person name="Jaillon O."/>
            <person name="Aury J.-M."/>
            <person name="Noel B."/>
            <person name="Policriti A."/>
            <person name="Clepet C."/>
            <person name="Casagrande A."/>
            <person name="Choisne N."/>
            <person name="Aubourg S."/>
            <person name="Vitulo N."/>
            <person name="Jubin C."/>
            <person name="Vezzi A."/>
            <person name="Legeai F."/>
            <person name="Hugueney P."/>
            <person name="Dasilva C."/>
            <person name="Horner D."/>
            <person name="Mica E."/>
            <person name="Jublot D."/>
            <person name="Poulain J."/>
            <person name="Bruyere C."/>
            <person name="Billault A."/>
            <person name="Segurens B."/>
            <person name="Gouyvenoux M."/>
            <person name="Ugarte E."/>
            <person name="Cattonaro F."/>
            <person name="Anthouard V."/>
            <person name="Vico V."/>
            <person name="Del Fabbro C."/>
            <person name="Alaux M."/>
            <person name="Di Gaspero G."/>
            <person name="Dumas V."/>
            <person name="Felice N."/>
            <person name="Paillard S."/>
            <person name="Juman I."/>
            <person name="Moroldo M."/>
            <person name="Scalabrin S."/>
            <person name="Canaguier A."/>
            <person name="Le Clainche I."/>
            <person name="Malacrida G."/>
            <person name="Durand E."/>
            <person name="Pesole G."/>
            <person name="Laucou V."/>
            <person name="Chatelet P."/>
            <person name="Merdinoglu D."/>
            <person name="Delledonne M."/>
            <person name="Pezzotti M."/>
            <person name="Lecharny A."/>
            <person name="Scarpelli C."/>
            <person name="Artiguenave F."/>
            <person name="Pe M.E."/>
            <person name="Valle G."/>
            <person name="Morgante M."/>
            <person name="Caboche M."/>
            <person name="Adam-Blondon A.-F."/>
            <person name="Weissenbach J."/>
            <person name="Quetier F."/>
            <person name="Wincker P."/>
        </authorList>
    </citation>
    <scope>NUCLEOTIDE SEQUENCE [LARGE SCALE GENOMIC DNA]</scope>
    <source>
        <strain evidence="2">cv. Pinot noir / PN40024</strain>
    </source>
</reference>
<proteinExistence type="predicted"/>
<dbReference type="STRING" id="29760.E0CQJ0"/>
<dbReference type="AlphaFoldDB" id="E0CQJ0"/>
<keyword evidence="2" id="KW-1185">Reference proteome</keyword>
<evidence type="ECO:0000313" key="2">
    <source>
        <dbReference type="Proteomes" id="UP000009183"/>
    </source>
</evidence>
<dbReference type="HOGENOM" id="CLU_2350947_0_0_1"/>
<gene>
    <name evidence="1" type="ordered locus">VIT_18s0001g13140</name>
</gene>
<accession>E0CQJ0</accession>
<sequence length="97" mass="11463">MWEPFYILPQGLMNVLEVFTRQCTLNLEESRNILLINECFSNGNTRREMELGTNAIVEAKKNIHQIVFWSMFLFEMSSLNAFLRELYFSKKISISSF</sequence>
<evidence type="ECO:0000313" key="1">
    <source>
        <dbReference type="EMBL" id="CBI19759.3"/>
    </source>
</evidence>